<dbReference type="EnsemblPlants" id="Kaladp0095s0416.1.v1.1">
    <property type="protein sequence ID" value="Kaladp0095s0416.1.v1.1"/>
    <property type="gene ID" value="Kaladp0095s0416.v1.1"/>
</dbReference>
<dbReference type="Gramene" id="Kaladp0095s0416.1.v1.1">
    <property type="protein sequence ID" value="Kaladp0095s0416.1.v1.1"/>
    <property type="gene ID" value="Kaladp0095s0416.v1.1"/>
</dbReference>
<organism evidence="1 2">
    <name type="scientific">Kalanchoe fedtschenkoi</name>
    <name type="common">Lavender scallops</name>
    <name type="synonym">South American air plant</name>
    <dbReference type="NCBI Taxonomy" id="63787"/>
    <lineage>
        <taxon>Eukaryota</taxon>
        <taxon>Viridiplantae</taxon>
        <taxon>Streptophyta</taxon>
        <taxon>Embryophyta</taxon>
        <taxon>Tracheophyta</taxon>
        <taxon>Spermatophyta</taxon>
        <taxon>Magnoliopsida</taxon>
        <taxon>eudicotyledons</taxon>
        <taxon>Gunneridae</taxon>
        <taxon>Pentapetalae</taxon>
        <taxon>Saxifragales</taxon>
        <taxon>Crassulaceae</taxon>
        <taxon>Kalanchoe</taxon>
    </lineage>
</organism>
<dbReference type="AlphaFoldDB" id="A0A7N0V1Q7"/>
<dbReference type="Proteomes" id="UP000594263">
    <property type="component" value="Unplaced"/>
</dbReference>
<sequence>MEDYVIQLLKCISDCQISSAVSMLNTELTVMNARLQVYIGTTMEARLSIPIILELGYSDDQVEGNSAFSILICNIKHTTGQPVCLYNAMVKGEFSLGK</sequence>
<reference evidence="1" key="1">
    <citation type="submission" date="2021-01" db="UniProtKB">
        <authorList>
            <consortium name="EnsemblPlants"/>
        </authorList>
    </citation>
    <scope>IDENTIFICATION</scope>
</reference>
<protein>
    <submittedName>
        <fullName evidence="1">Uncharacterized protein</fullName>
    </submittedName>
</protein>
<evidence type="ECO:0000313" key="1">
    <source>
        <dbReference type="EnsemblPlants" id="Kaladp0095s0416.1.v1.1"/>
    </source>
</evidence>
<proteinExistence type="predicted"/>
<keyword evidence="2" id="KW-1185">Reference proteome</keyword>
<accession>A0A7N0V1Q7</accession>
<evidence type="ECO:0000313" key="2">
    <source>
        <dbReference type="Proteomes" id="UP000594263"/>
    </source>
</evidence>
<name>A0A7N0V1Q7_KALFE</name>